<proteinExistence type="predicted"/>
<keyword evidence="1" id="KW-1133">Transmembrane helix</keyword>
<accession>A0A1I6KZ20</accession>
<sequence length="39" mass="4415">MWFLTAFLVYLVKAVFLGTVAFFGVKAGIAFRKSKNMNQ</sequence>
<name>A0A1I6KZ20_9FIRM</name>
<gene>
    <name evidence="2" type="ORF">SAMN05661086_02888</name>
</gene>
<keyword evidence="1" id="KW-0472">Membrane</keyword>
<organism evidence="2 3">
    <name type="scientific">Anaeromicropila populeti</name>
    <dbReference type="NCBI Taxonomy" id="37658"/>
    <lineage>
        <taxon>Bacteria</taxon>
        <taxon>Bacillati</taxon>
        <taxon>Bacillota</taxon>
        <taxon>Clostridia</taxon>
        <taxon>Lachnospirales</taxon>
        <taxon>Lachnospiraceae</taxon>
        <taxon>Anaeromicropila</taxon>
    </lineage>
</organism>
<dbReference type="Proteomes" id="UP000199659">
    <property type="component" value="Unassembled WGS sequence"/>
</dbReference>
<dbReference type="EMBL" id="FOYZ01000011">
    <property type="protein sequence ID" value="SFR96170.1"/>
    <property type="molecule type" value="Genomic_DNA"/>
</dbReference>
<keyword evidence="3" id="KW-1185">Reference proteome</keyword>
<evidence type="ECO:0000256" key="1">
    <source>
        <dbReference type="SAM" id="Phobius"/>
    </source>
</evidence>
<reference evidence="2 3" key="1">
    <citation type="submission" date="2016-10" db="EMBL/GenBank/DDBJ databases">
        <authorList>
            <person name="de Groot N.N."/>
        </authorList>
    </citation>
    <scope>NUCLEOTIDE SEQUENCE [LARGE SCALE GENOMIC DNA]</scope>
    <source>
        <strain evidence="2 3">743A</strain>
    </source>
</reference>
<dbReference type="STRING" id="37658.SAMN05661086_02888"/>
<evidence type="ECO:0000313" key="2">
    <source>
        <dbReference type="EMBL" id="SFR96170.1"/>
    </source>
</evidence>
<keyword evidence="1" id="KW-0812">Transmembrane</keyword>
<feature type="transmembrane region" description="Helical" evidence="1">
    <location>
        <begin position="6"/>
        <end position="29"/>
    </location>
</feature>
<evidence type="ECO:0000313" key="3">
    <source>
        <dbReference type="Proteomes" id="UP000199659"/>
    </source>
</evidence>
<dbReference type="AlphaFoldDB" id="A0A1I6KZ20"/>
<protein>
    <submittedName>
        <fullName evidence="2">Uncharacterized protein</fullName>
    </submittedName>
</protein>